<reference evidence="8 9" key="1">
    <citation type="submission" date="2020-07" db="EMBL/GenBank/DDBJ databases">
        <title>Genomic Encyclopedia of Type Strains, Phase IV (KMG-IV): sequencing the most valuable type-strain genomes for metagenomic binning, comparative biology and taxonomic classification.</title>
        <authorList>
            <person name="Goeker M."/>
        </authorList>
    </citation>
    <scope>NUCLEOTIDE SEQUENCE [LARGE SCALE GENOMIC DNA]</scope>
    <source>
        <strain evidence="8 9">DSM 45533</strain>
    </source>
</reference>
<comment type="caution">
    <text evidence="8">The sequence shown here is derived from an EMBL/GenBank/DDBJ whole genome shotgun (WGS) entry which is preliminary data.</text>
</comment>
<dbReference type="CDD" id="cd17535">
    <property type="entry name" value="REC_NarL-like"/>
    <property type="match status" value="1"/>
</dbReference>
<dbReference type="Pfam" id="PF00196">
    <property type="entry name" value="GerE"/>
    <property type="match status" value="1"/>
</dbReference>
<dbReference type="CDD" id="cd06170">
    <property type="entry name" value="LuxR_C_like"/>
    <property type="match status" value="1"/>
</dbReference>
<dbReference type="InterPro" id="IPR058245">
    <property type="entry name" value="NreC/VraR/RcsB-like_REC"/>
</dbReference>
<dbReference type="RefSeq" id="WP_181612981.1">
    <property type="nucleotide sequence ID" value="NZ_BAABAM010000005.1"/>
</dbReference>
<dbReference type="InterPro" id="IPR039420">
    <property type="entry name" value="WalR-like"/>
</dbReference>
<evidence type="ECO:0000256" key="2">
    <source>
        <dbReference type="ARBA" id="ARBA00023015"/>
    </source>
</evidence>
<accession>A0A7W0CND1</accession>
<keyword evidence="9" id="KW-1185">Reference proteome</keyword>
<dbReference type="GO" id="GO:0000160">
    <property type="term" value="P:phosphorelay signal transduction system"/>
    <property type="evidence" value="ECO:0007669"/>
    <property type="project" value="InterPro"/>
</dbReference>
<dbReference type="Gene3D" id="1.10.10.10">
    <property type="entry name" value="Winged helix-like DNA-binding domain superfamily/Winged helix DNA-binding domain"/>
    <property type="match status" value="1"/>
</dbReference>
<evidence type="ECO:0000256" key="5">
    <source>
        <dbReference type="PROSITE-ProRule" id="PRU00169"/>
    </source>
</evidence>
<evidence type="ECO:0000259" key="6">
    <source>
        <dbReference type="PROSITE" id="PS50043"/>
    </source>
</evidence>
<dbReference type="InterPro" id="IPR000792">
    <property type="entry name" value="Tscrpt_reg_LuxR_C"/>
</dbReference>
<dbReference type="SMART" id="SM00448">
    <property type="entry name" value="REC"/>
    <property type="match status" value="1"/>
</dbReference>
<protein>
    <submittedName>
        <fullName evidence="8">DNA-binding NarL/FixJ family response regulator</fullName>
    </submittedName>
</protein>
<keyword evidence="4" id="KW-0804">Transcription</keyword>
<dbReference type="InterPro" id="IPR011006">
    <property type="entry name" value="CheY-like_superfamily"/>
</dbReference>
<proteinExistence type="predicted"/>
<dbReference type="Proteomes" id="UP000530928">
    <property type="component" value="Unassembled WGS sequence"/>
</dbReference>
<feature type="domain" description="HTH luxR-type" evidence="6">
    <location>
        <begin position="141"/>
        <end position="212"/>
    </location>
</feature>
<dbReference type="InterPro" id="IPR036388">
    <property type="entry name" value="WH-like_DNA-bd_sf"/>
</dbReference>
<sequence>MRVVVAEDSVLLREGLVRLLTAADMQVVAAVEDAEALLRAVDLHEPDLVVTDVRMPPTHTDEGLRAALVLRRQRPSLPLLVLSQYVEERYATRLLSTATTGVGYLLKERIADVTDFIVAVRRVAAGGTALDPEVVAQLLIREDPLNRLTPREREVLRLMAEGRSNAGIGAALVLSEGAVGKHIGNIFSKLDLSSDDGDHRRVLAVLRFLDGVRV</sequence>
<dbReference type="AlphaFoldDB" id="A0A7W0CND1"/>
<dbReference type="SMART" id="SM00421">
    <property type="entry name" value="HTH_LUXR"/>
    <property type="match status" value="1"/>
</dbReference>
<dbReference type="SUPFAM" id="SSF46894">
    <property type="entry name" value="C-terminal effector domain of the bipartite response regulators"/>
    <property type="match status" value="1"/>
</dbReference>
<dbReference type="InterPro" id="IPR001789">
    <property type="entry name" value="Sig_transdc_resp-reg_receiver"/>
</dbReference>
<keyword evidence="1 5" id="KW-0597">Phosphoprotein</keyword>
<name>A0A7W0CND1_9ACTN</name>
<evidence type="ECO:0000313" key="9">
    <source>
        <dbReference type="Proteomes" id="UP000530928"/>
    </source>
</evidence>
<dbReference type="PANTHER" id="PTHR43214">
    <property type="entry name" value="TWO-COMPONENT RESPONSE REGULATOR"/>
    <property type="match status" value="1"/>
</dbReference>
<evidence type="ECO:0000259" key="7">
    <source>
        <dbReference type="PROSITE" id="PS50110"/>
    </source>
</evidence>
<dbReference type="InterPro" id="IPR016032">
    <property type="entry name" value="Sig_transdc_resp-reg_C-effctor"/>
</dbReference>
<evidence type="ECO:0000313" key="8">
    <source>
        <dbReference type="EMBL" id="MBA2894273.1"/>
    </source>
</evidence>
<dbReference type="Pfam" id="PF00072">
    <property type="entry name" value="Response_reg"/>
    <property type="match status" value="1"/>
</dbReference>
<dbReference type="Gene3D" id="3.40.50.2300">
    <property type="match status" value="1"/>
</dbReference>
<gene>
    <name evidence="8" type="ORF">HNR30_005634</name>
</gene>
<dbReference type="EMBL" id="JACDUR010000005">
    <property type="protein sequence ID" value="MBA2894273.1"/>
    <property type="molecule type" value="Genomic_DNA"/>
</dbReference>
<dbReference type="GO" id="GO:0006355">
    <property type="term" value="P:regulation of DNA-templated transcription"/>
    <property type="evidence" value="ECO:0007669"/>
    <property type="project" value="InterPro"/>
</dbReference>
<dbReference type="PRINTS" id="PR00038">
    <property type="entry name" value="HTHLUXR"/>
</dbReference>
<dbReference type="PROSITE" id="PS50043">
    <property type="entry name" value="HTH_LUXR_2"/>
    <property type="match status" value="1"/>
</dbReference>
<keyword evidence="2" id="KW-0805">Transcription regulation</keyword>
<evidence type="ECO:0000256" key="3">
    <source>
        <dbReference type="ARBA" id="ARBA00023125"/>
    </source>
</evidence>
<dbReference type="GO" id="GO:0003677">
    <property type="term" value="F:DNA binding"/>
    <property type="evidence" value="ECO:0007669"/>
    <property type="project" value="UniProtKB-KW"/>
</dbReference>
<evidence type="ECO:0000256" key="1">
    <source>
        <dbReference type="ARBA" id="ARBA00022553"/>
    </source>
</evidence>
<dbReference type="PROSITE" id="PS50110">
    <property type="entry name" value="RESPONSE_REGULATORY"/>
    <property type="match status" value="1"/>
</dbReference>
<feature type="modified residue" description="4-aspartylphosphate" evidence="5">
    <location>
        <position position="52"/>
    </location>
</feature>
<organism evidence="8 9">
    <name type="scientific">Nonomuraea soli</name>
    <dbReference type="NCBI Taxonomy" id="1032476"/>
    <lineage>
        <taxon>Bacteria</taxon>
        <taxon>Bacillati</taxon>
        <taxon>Actinomycetota</taxon>
        <taxon>Actinomycetes</taxon>
        <taxon>Streptosporangiales</taxon>
        <taxon>Streptosporangiaceae</taxon>
        <taxon>Nonomuraea</taxon>
    </lineage>
</organism>
<evidence type="ECO:0000256" key="4">
    <source>
        <dbReference type="ARBA" id="ARBA00023163"/>
    </source>
</evidence>
<keyword evidence="3 8" id="KW-0238">DNA-binding</keyword>
<dbReference type="SUPFAM" id="SSF52172">
    <property type="entry name" value="CheY-like"/>
    <property type="match status" value="1"/>
</dbReference>
<feature type="domain" description="Response regulatory" evidence="7">
    <location>
        <begin position="2"/>
        <end position="122"/>
    </location>
</feature>
<dbReference type="PANTHER" id="PTHR43214:SF24">
    <property type="entry name" value="TRANSCRIPTIONAL REGULATORY PROTEIN NARL-RELATED"/>
    <property type="match status" value="1"/>
</dbReference>